<dbReference type="GO" id="GO:0045892">
    <property type="term" value="P:negative regulation of DNA-templated transcription"/>
    <property type="evidence" value="ECO:0007669"/>
    <property type="project" value="TreeGrafter"/>
</dbReference>
<accession>A0A4D7DL37</accession>
<protein>
    <submittedName>
        <fullName evidence="5">Phosphonate metabolism transcriptional regulator PhnF</fullName>
    </submittedName>
</protein>
<evidence type="ECO:0000313" key="9">
    <source>
        <dbReference type="Proteomes" id="UP000826513"/>
    </source>
</evidence>
<dbReference type="GO" id="GO:0003677">
    <property type="term" value="F:DNA binding"/>
    <property type="evidence" value="ECO:0007669"/>
    <property type="project" value="UniProtKB-KW"/>
</dbReference>
<dbReference type="Pfam" id="PF00392">
    <property type="entry name" value="GntR"/>
    <property type="match status" value="1"/>
</dbReference>
<dbReference type="SMART" id="SM00866">
    <property type="entry name" value="UTRA"/>
    <property type="match status" value="1"/>
</dbReference>
<reference evidence="7" key="3">
    <citation type="submission" date="2023-05" db="EMBL/GenBank/DDBJ databases">
        <title>Complete genome sequence of Agrobacterium larrymoorei CFBP5477.</title>
        <authorList>
            <person name="Yen H.-C."/>
            <person name="Chou L."/>
            <person name="Lin Y.-C."/>
            <person name="Lai E.-M."/>
            <person name="Kuo C.-H."/>
        </authorList>
    </citation>
    <scope>NUCLEOTIDE SEQUENCE</scope>
    <source>
        <strain evidence="7">CFBP5477</strain>
    </source>
</reference>
<dbReference type="CDD" id="cd07377">
    <property type="entry name" value="WHTH_GntR"/>
    <property type="match status" value="1"/>
</dbReference>
<keyword evidence="2" id="KW-0238">DNA-binding</keyword>
<dbReference type="PANTHER" id="PTHR44846">
    <property type="entry name" value="MANNOSYL-D-GLYCERATE TRANSPORT/METABOLISM SYSTEM REPRESSOR MNGR-RELATED"/>
    <property type="match status" value="1"/>
</dbReference>
<dbReference type="PANTHER" id="PTHR44846:SF1">
    <property type="entry name" value="MANNOSYL-D-GLYCERATE TRANSPORT_METABOLISM SYSTEM REPRESSOR MNGR-RELATED"/>
    <property type="match status" value="1"/>
</dbReference>
<dbReference type="Proteomes" id="UP000826513">
    <property type="component" value="Chromosome 1"/>
</dbReference>
<name>A0A4D7DL37_9HYPH</name>
<evidence type="ECO:0000256" key="3">
    <source>
        <dbReference type="ARBA" id="ARBA00023163"/>
    </source>
</evidence>
<dbReference type="EMBL" id="CP072167">
    <property type="protein sequence ID" value="QYA07982.1"/>
    <property type="molecule type" value="Genomic_DNA"/>
</dbReference>
<dbReference type="InterPro" id="IPR036388">
    <property type="entry name" value="WH-like_DNA-bd_sf"/>
</dbReference>
<reference evidence="6 9" key="2">
    <citation type="submission" date="2021-03" db="EMBL/GenBank/DDBJ databases">
        <title>Rapid diversification of plasmids in a genus of pathogenic and nitrogen fixing bacteria.</title>
        <authorList>
            <person name="Weisberg A.J."/>
            <person name="Miller M."/>
            <person name="Ream W."/>
            <person name="Grunwald N.J."/>
            <person name="Chang J.H."/>
        </authorList>
    </citation>
    <scope>NUCLEOTIDE SEQUENCE [LARGE SCALE GENOMIC DNA]</scope>
    <source>
        <strain evidence="6 9">AF3.44</strain>
    </source>
</reference>
<dbReference type="STRING" id="1367849.GCA_000518585_01831"/>
<evidence type="ECO:0000313" key="7">
    <source>
        <dbReference type="EMBL" id="WHA41228.1"/>
    </source>
</evidence>
<keyword evidence="1" id="KW-0805">Transcription regulation</keyword>
<reference evidence="5 8" key="1">
    <citation type="submission" date="2019-04" db="EMBL/GenBank/DDBJ databases">
        <title>Complete genome sequence of Agrobacterium larrymoorei CFBP5473.</title>
        <authorList>
            <person name="Haryono M."/>
            <person name="Chou L."/>
            <person name="Lin Y.-C."/>
            <person name="Lai E.-M."/>
            <person name="Kuo C.-H."/>
        </authorList>
    </citation>
    <scope>NUCLEOTIDE SEQUENCE [LARGE SCALE GENOMIC DNA]</scope>
    <source>
        <strain evidence="5 8">CFBP5473</strain>
    </source>
</reference>
<dbReference type="InterPro" id="IPR012702">
    <property type="entry name" value="CP_lyase_PhnF"/>
</dbReference>
<dbReference type="AlphaFoldDB" id="A0A4D7DL37"/>
<dbReference type="KEGG" id="alf:CFBP5473_00860"/>
<evidence type="ECO:0000256" key="2">
    <source>
        <dbReference type="ARBA" id="ARBA00023125"/>
    </source>
</evidence>
<dbReference type="InterPro" id="IPR036390">
    <property type="entry name" value="WH_DNA-bd_sf"/>
</dbReference>
<evidence type="ECO:0000313" key="8">
    <source>
        <dbReference type="Proteomes" id="UP000298545"/>
    </source>
</evidence>
<proteinExistence type="predicted"/>
<dbReference type="Proteomes" id="UP000298545">
    <property type="component" value="Chromosome circular"/>
</dbReference>
<keyword evidence="3" id="KW-0804">Transcription</keyword>
<dbReference type="SMART" id="SM00345">
    <property type="entry name" value="HTH_GNTR"/>
    <property type="match status" value="1"/>
</dbReference>
<dbReference type="PROSITE" id="PS50949">
    <property type="entry name" value="HTH_GNTR"/>
    <property type="match status" value="1"/>
</dbReference>
<keyword evidence="9" id="KW-1185">Reference proteome</keyword>
<dbReference type="InterPro" id="IPR028978">
    <property type="entry name" value="Chorismate_lyase_/UTRA_dom_sf"/>
</dbReference>
<evidence type="ECO:0000259" key="4">
    <source>
        <dbReference type="PROSITE" id="PS50949"/>
    </source>
</evidence>
<organism evidence="5 8">
    <name type="scientific">Agrobacterium larrymoorei</name>
    <dbReference type="NCBI Taxonomy" id="160699"/>
    <lineage>
        <taxon>Bacteria</taxon>
        <taxon>Pseudomonadati</taxon>
        <taxon>Pseudomonadota</taxon>
        <taxon>Alphaproteobacteria</taxon>
        <taxon>Hyphomicrobiales</taxon>
        <taxon>Rhizobiaceae</taxon>
        <taxon>Rhizobium/Agrobacterium group</taxon>
        <taxon>Agrobacterium</taxon>
    </lineage>
</organism>
<feature type="domain" description="HTH gntR-type" evidence="4">
    <location>
        <begin position="13"/>
        <end position="81"/>
    </location>
</feature>
<gene>
    <name evidence="5" type="primary">phnF</name>
    <name evidence="5" type="ORF">CFBP5473_00860</name>
    <name evidence="7" type="ORF">CFBP5477_000870</name>
    <name evidence="6" type="ORF">J5285_04525</name>
</gene>
<dbReference type="EMBL" id="CP039691">
    <property type="protein sequence ID" value="QCI96597.1"/>
    <property type="molecule type" value="Genomic_DNA"/>
</dbReference>
<dbReference type="GO" id="GO:0003700">
    <property type="term" value="F:DNA-binding transcription factor activity"/>
    <property type="evidence" value="ECO:0007669"/>
    <property type="project" value="InterPro"/>
</dbReference>
<evidence type="ECO:0000313" key="5">
    <source>
        <dbReference type="EMBL" id="QCI96597.1"/>
    </source>
</evidence>
<dbReference type="Gene3D" id="1.10.10.10">
    <property type="entry name" value="Winged helix-like DNA-binding domain superfamily/Winged helix DNA-binding domain"/>
    <property type="match status" value="1"/>
</dbReference>
<sequence>MNLTSNMRKKNGVALWRQIADRIRAAISAGEYDATGMLPPEMVLAERFGVNRHTVRSAIAALAGEGIVQALQGRGTIITRKERLNFPISKRTRFTQGLGDQARDMAGLLLSHSVEGATTSLAEKLRVDPGAPLIRLEVLRKVDQKPVSRSTSWFPAGRFDGVAENYEKTGSITEALKRAGVSDYVRASTVVSAKHAEADDLADLELSPGAILLVSDALNLDMDGVPIQYGISRFPADVVQFTIENDL</sequence>
<dbReference type="PRINTS" id="PR00035">
    <property type="entry name" value="HTHGNTR"/>
</dbReference>
<dbReference type="InterPro" id="IPR050679">
    <property type="entry name" value="Bact_HTH_transcr_reg"/>
</dbReference>
<dbReference type="EMBL" id="CP124733">
    <property type="protein sequence ID" value="WHA41228.1"/>
    <property type="molecule type" value="Genomic_DNA"/>
</dbReference>
<dbReference type="Pfam" id="PF07702">
    <property type="entry name" value="UTRA"/>
    <property type="match status" value="1"/>
</dbReference>
<evidence type="ECO:0000256" key="1">
    <source>
        <dbReference type="ARBA" id="ARBA00023015"/>
    </source>
</evidence>
<dbReference type="NCBIfam" id="TIGR02325">
    <property type="entry name" value="C_P_lyase_phnF"/>
    <property type="match status" value="1"/>
</dbReference>
<dbReference type="InterPro" id="IPR000524">
    <property type="entry name" value="Tscrpt_reg_HTH_GntR"/>
</dbReference>
<dbReference type="SUPFAM" id="SSF64288">
    <property type="entry name" value="Chorismate lyase-like"/>
    <property type="match status" value="1"/>
</dbReference>
<dbReference type="Proteomes" id="UP000298664">
    <property type="component" value="Chromosome Circular"/>
</dbReference>
<dbReference type="Gene3D" id="3.40.1410.10">
    <property type="entry name" value="Chorismate lyase-like"/>
    <property type="match status" value="1"/>
</dbReference>
<evidence type="ECO:0000313" key="6">
    <source>
        <dbReference type="EMBL" id="QYA07982.1"/>
    </source>
</evidence>
<dbReference type="InterPro" id="IPR011663">
    <property type="entry name" value="UTRA"/>
</dbReference>
<dbReference type="RefSeq" id="WP_027674645.1">
    <property type="nucleotide sequence ID" value="NZ_CP039691.1"/>
</dbReference>
<dbReference type="OrthoDB" id="9800645at2"/>
<dbReference type="SUPFAM" id="SSF46785">
    <property type="entry name" value="Winged helix' DNA-binding domain"/>
    <property type="match status" value="1"/>
</dbReference>